<evidence type="ECO:0000313" key="1">
    <source>
        <dbReference type="EMBL" id="SPW28150.1"/>
    </source>
</evidence>
<sequence length="236" mass="25842">MAEQVLEKAIELNPNVPRPNFLWYISLPLAPWKFLDTHPAHADTCIDRLSGDFVPGMRLRAGDRRVVRRRLGEVIAAAQEAGVLLGLVLPGVLESGEVSSAAVLLRWHSVAPERACVDPVISKFSRDNPQIETLDGGGEFVIVERESMSGSVTDRRKVFHVEGFVPVVGSSWFLVISASVPEVEMVGDVRAVVERMIQSLRVYPDITDQPLTQEFGHEAGDAYFTPDGAVLVSEGV</sequence>
<gene>
    <name evidence="1" type="ORF">NCTC10254_01176</name>
</gene>
<protein>
    <submittedName>
        <fullName evidence="1">Uncharacterized protein</fullName>
    </submittedName>
</protein>
<accession>A0A6H9XQP3</accession>
<organism evidence="1 2">
    <name type="scientific">Corynebacterium matruchotii</name>
    <dbReference type="NCBI Taxonomy" id="43768"/>
    <lineage>
        <taxon>Bacteria</taxon>
        <taxon>Bacillati</taxon>
        <taxon>Actinomycetota</taxon>
        <taxon>Actinomycetes</taxon>
        <taxon>Mycobacteriales</taxon>
        <taxon>Corynebacteriaceae</taxon>
        <taxon>Corynebacterium</taxon>
    </lineage>
</organism>
<dbReference type="GeneID" id="84573753"/>
<dbReference type="Proteomes" id="UP000249886">
    <property type="component" value="Unassembled WGS sequence"/>
</dbReference>
<evidence type="ECO:0000313" key="2">
    <source>
        <dbReference type="Proteomes" id="UP000249886"/>
    </source>
</evidence>
<name>A0A6H9XQP3_9CORY</name>
<comment type="caution">
    <text evidence="1">The sequence shown here is derived from an EMBL/GenBank/DDBJ whole genome shotgun (WGS) entry which is preliminary data.</text>
</comment>
<reference evidence="1 2" key="1">
    <citation type="submission" date="2018-06" db="EMBL/GenBank/DDBJ databases">
        <authorList>
            <consortium name="Pathogen Informatics"/>
            <person name="Doyle S."/>
        </authorList>
    </citation>
    <scope>NUCLEOTIDE SEQUENCE [LARGE SCALE GENOMIC DNA]</scope>
    <source>
        <strain evidence="1 2">NCTC10254</strain>
    </source>
</reference>
<dbReference type="AlphaFoldDB" id="A0A6H9XQP3"/>
<dbReference type="RefSeq" id="WP_005524951.1">
    <property type="nucleotide sequence ID" value="NZ_CP050134.2"/>
</dbReference>
<dbReference type="EMBL" id="UARK01000005">
    <property type="protein sequence ID" value="SPW28150.1"/>
    <property type="molecule type" value="Genomic_DNA"/>
</dbReference>
<proteinExistence type="predicted"/>